<dbReference type="STRING" id="458817.Shal_1903"/>
<dbReference type="Proteomes" id="UP000001317">
    <property type="component" value="Chromosome"/>
</dbReference>
<dbReference type="RefSeq" id="WP_012277000.1">
    <property type="nucleotide sequence ID" value="NC_010334.1"/>
</dbReference>
<dbReference type="Pfam" id="PF02597">
    <property type="entry name" value="ThiS"/>
    <property type="match status" value="1"/>
</dbReference>
<dbReference type="PANTHER" id="PTHR34472:SF1">
    <property type="entry name" value="SULFUR CARRIER PROTEIN THIS"/>
    <property type="match status" value="1"/>
</dbReference>
<dbReference type="InterPro" id="IPR012675">
    <property type="entry name" value="Beta-grasp_dom_sf"/>
</dbReference>
<gene>
    <name evidence="1" type="ordered locus">Shal_1903</name>
</gene>
<dbReference type="InterPro" id="IPR016155">
    <property type="entry name" value="Mopterin_synth/thiamin_S_b"/>
</dbReference>
<dbReference type="OrthoDB" id="6388078at2"/>
<dbReference type="InterPro" id="IPR010035">
    <property type="entry name" value="Thi_S"/>
</dbReference>
<dbReference type="HOGENOM" id="CLU_174611_2_1_6"/>
<keyword evidence="2" id="KW-1185">Reference proteome</keyword>
<evidence type="ECO:0000313" key="1">
    <source>
        <dbReference type="EMBL" id="ABZ76468.1"/>
    </source>
</evidence>
<reference evidence="1" key="1">
    <citation type="submission" date="2008-01" db="EMBL/GenBank/DDBJ databases">
        <title>Complete sequence of Shewanella halifaxensis HAW-EB4.</title>
        <authorList>
            <consortium name="US DOE Joint Genome Institute"/>
            <person name="Copeland A."/>
            <person name="Lucas S."/>
            <person name="Lapidus A."/>
            <person name="Glavina del Rio T."/>
            <person name="Dalin E."/>
            <person name="Tice H."/>
            <person name="Bruce D."/>
            <person name="Goodwin L."/>
            <person name="Pitluck S."/>
            <person name="Sims D."/>
            <person name="Brettin T."/>
            <person name="Detter J.C."/>
            <person name="Han C."/>
            <person name="Kuske C.R."/>
            <person name="Schmutz J."/>
            <person name="Larimer F."/>
            <person name="Land M."/>
            <person name="Hauser L."/>
            <person name="Kyrpides N."/>
            <person name="Kim E."/>
            <person name="Zhao J.-S."/>
            <person name="Richardson P."/>
        </authorList>
    </citation>
    <scope>NUCLEOTIDE SEQUENCE [LARGE SCALE GENOMIC DNA]</scope>
    <source>
        <strain evidence="1">HAW-EB4</strain>
    </source>
</reference>
<dbReference type="NCBIfam" id="TIGR01683">
    <property type="entry name" value="thiS"/>
    <property type="match status" value="1"/>
</dbReference>
<dbReference type="InterPro" id="IPR003749">
    <property type="entry name" value="ThiS/MoaD-like"/>
</dbReference>
<dbReference type="PANTHER" id="PTHR34472">
    <property type="entry name" value="SULFUR CARRIER PROTEIN THIS"/>
    <property type="match status" value="1"/>
</dbReference>
<dbReference type="CDD" id="cd00565">
    <property type="entry name" value="Ubl_ThiS"/>
    <property type="match status" value="1"/>
</dbReference>
<dbReference type="Gene3D" id="3.10.20.30">
    <property type="match status" value="1"/>
</dbReference>
<dbReference type="KEGG" id="shl:Shal_1903"/>
<proteinExistence type="predicted"/>
<dbReference type="AlphaFoldDB" id="B0TRQ0"/>
<protein>
    <submittedName>
        <fullName evidence="1">Thiamine biosynthesis protein ThiS</fullName>
    </submittedName>
</protein>
<sequence>MQQENNNEAGSVVKVEAQSGISISINDEVKQVAASTTLQAVIQAYGVARGVEVKAIAAALNAEVVPRQSWPIIHCQAGDKLELFSVVAGG</sequence>
<organism evidence="1 2">
    <name type="scientific">Shewanella halifaxensis (strain HAW-EB4)</name>
    <dbReference type="NCBI Taxonomy" id="458817"/>
    <lineage>
        <taxon>Bacteria</taxon>
        <taxon>Pseudomonadati</taxon>
        <taxon>Pseudomonadota</taxon>
        <taxon>Gammaproteobacteria</taxon>
        <taxon>Alteromonadales</taxon>
        <taxon>Shewanellaceae</taxon>
        <taxon>Shewanella</taxon>
    </lineage>
</organism>
<name>B0TRQ0_SHEHH</name>
<dbReference type="SUPFAM" id="SSF54285">
    <property type="entry name" value="MoaD/ThiS"/>
    <property type="match status" value="1"/>
</dbReference>
<evidence type="ECO:0000313" key="2">
    <source>
        <dbReference type="Proteomes" id="UP000001317"/>
    </source>
</evidence>
<dbReference type="EMBL" id="CP000931">
    <property type="protein sequence ID" value="ABZ76468.1"/>
    <property type="molecule type" value="Genomic_DNA"/>
</dbReference>
<accession>B0TRQ0</accession>